<gene>
    <name evidence="2" type="ORF">NWE73_11745</name>
</gene>
<name>A0ABT6DJK2_9BACT</name>
<dbReference type="InterPro" id="IPR020627">
    <property type="entry name" value="KhpA"/>
</dbReference>
<dbReference type="Pfam" id="PF13083">
    <property type="entry name" value="KH_KhpA-B"/>
    <property type="match status" value="1"/>
</dbReference>
<feature type="region of interest" description="Disordered" evidence="1">
    <location>
        <begin position="1"/>
        <end position="28"/>
    </location>
</feature>
<reference evidence="2" key="1">
    <citation type="submission" date="2022-08" db="EMBL/GenBank/DDBJ databases">
        <title>Novel Bdellovibrio Species Isolated from Svalbard: Designation Bdellovibrio svalbardensis.</title>
        <authorList>
            <person name="Mitchell R.J."/>
            <person name="Choi S.Y."/>
        </authorList>
    </citation>
    <scope>NUCLEOTIDE SEQUENCE</scope>
    <source>
        <strain evidence="2">PAP01</strain>
    </source>
</reference>
<comment type="caution">
    <text evidence="2">The sequence shown here is derived from an EMBL/GenBank/DDBJ whole genome shotgun (WGS) entry which is preliminary data.</text>
</comment>
<dbReference type="EMBL" id="JANRMI010000003">
    <property type="protein sequence ID" value="MDG0817043.1"/>
    <property type="molecule type" value="Genomic_DNA"/>
</dbReference>
<evidence type="ECO:0000313" key="2">
    <source>
        <dbReference type="EMBL" id="MDG0817043.1"/>
    </source>
</evidence>
<accession>A0ABT6DJK2</accession>
<sequence>MPGDKEIKVIRVSRNPEPSLKADEKENEAAREKGRSFLYGILCEMMDRPEDIAVTYTVGDRTTIYKVDCHPKSLGQLIGAKGKNISGIRAVISAMMARKGIRAIVEIPYIEPSEA</sequence>
<evidence type="ECO:0000256" key="1">
    <source>
        <dbReference type="SAM" id="MobiDB-lite"/>
    </source>
</evidence>
<dbReference type="RefSeq" id="WP_277578519.1">
    <property type="nucleotide sequence ID" value="NZ_JANRMI010000003.1"/>
</dbReference>
<evidence type="ECO:0000313" key="3">
    <source>
        <dbReference type="Proteomes" id="UP001152321"/>
    </source>
</evidence>
<dbReference type="Proteomes" id="UP001152321">
    <property type="component" value="Unassembled WGS sequence"/>
</dbReference>
<dbReference type="CDD" id="cd22533">
    <property type="entry name" value="KH-II_YlqC-like"/>
    <property type="match status" value="1"/>
</dbReference>
<organism evidence="2 3">
    <name type="scientific">Bdellovibrio svalbardensis</name>
    <dbReference type="NCBI Taxonomy" id="2972972"/>
    <lineage>
        <taxon>Bacteria</taxon>
        <taxon>Pseudomonadati</taxon>
        <taxon>Bdellovibrionota</taxon>
        <taxon>Bdellovibrionia</taxon>
        <taxon>Bdellovibrionales</taxon>
        <taxon>Pseudobdellovibrionaceae</taxon>
        <taxon>Bdellovibrio</taxon>
    </lineage>
</organism>
<proteinExistence type="predicted"/>
<protein>
    <submittedName>
        <fullName evidence="2">KH domain-containing protein</fullName>
    </submittedName>
</protein>
<keyword evidence="3" id="KW-1185">Reference proteome</keyword>